<organism evidence="1 2">
    <name type="scientific">Exidia glandulosa HHB12029</name>
    <dbReference type="NCBI Taxonomy" id="1314781"/>
    <lineage>
        <taxon>Eukaryota</taxon>
        <taxon>Fungi</taxon>
        <taxon>Dikarya</taxon>
        <taxon>Basidiomycota</taxon>
        <taxon>Agaricomycotina</taxon>
        <taxon>Agaricomycetes</taxon>
        <taxon>Auriculariales</taxon>
        <taxon>Exidiaceae</taxon>
        <taxon>Exidia</taxon>
    </lineage>
</organism>
<dbReference type="Proteomes" id="UP000077266">
    <property type="component" value="Unassembled WGS sequence"/>
</dbReference>
<feature type="non-terminal residue" evidence="1">
    <location>
        <position position="1"/>
    </location>
</feature>
<dbReference type="EMBL" id="KV425929">
    <property type="protein sequence ID" value="KZV97524.1"/>
    <property type="molecule type" value="Genomic_DNA"/>
</dbReference>
<keyword evidence="2" id="KW-1185">Reference proteome</keyword>
<feature type="non-terminal residue" evidence="1">
    <location>
        <position position="69"/>
    </location>
</feature>
<proteinExistence type="predicted"/>
<protein>
    <submittedName>
        <fullName evidence="1">Uncharacterized protein</fullName>
    </submittedName>
</protein>
<sequence>KIPQLRITMTAENFWKQLKHDWLHHLTRPRLDQLVWIICTELVPVYMHRAARLENIHRLGRSKELNRFQ</sequence>
<evidence type="ECO:0000313" key="2">
    <source>
        <dbReference type="Proteomes" id="UP000077266"/>
    </source>
</evidence>
<accession>A0A165L8T7</accession>
<gene>
    <name evidence="1" type="ORF">EXIGLDRAFT_583928</name>
</gene>
<reference evidence="1 2" key="1">
    <citation type="journal article" date="2016" name="Mol. Biol. Evol.">
        <title>Comparative Genomics of Early-Diverging Mushroom-Forming Fungi Provides Insights into the Origins of Lignocellulose Decay Capabilities.</title>
        <authorList>
            <person name="Nagy L.G."/>
            <person name="Riley R."/>
            <person name="Tritt A."/>
            <person name="Adam C."/>
            <person name="Daum C."/>
            <person name="Floudas D."/>
            <person name="Sun H."/>
            <person name="Yadav J.S."/>
            <person name="Pangilinan J."/>
            <person name="Larsson K.H."/>
            <person name="Matsuura K."/>
            <person name="Barry K."/>
            <person name="Labutti K."/>
            <person name="Kuo R."/>
            <person name="Ohm R.A."/>
            <person name="Bhattacharya S.S."/>
            <person name="Shirouzu T."/>
            <person name="Yoshinaga Y."/>
            <person name="Martin F.M."/>
            <person name="Grigoriev I.V."/>
            <person name="Hibbett D.S."/>
        </authorList>
    </citation>
    <scope>NUCLEOTIDE SEQUENCE [LARGE SCALE GENOMIC DNA]</scope>
    <source>
        <strain evidence="1 2">HHB12029</strain>
    </source>
</reference>
<dbReference type="InParanoid" id="A0A165L8T7"/>
<name>A0A165L8T7_EXIGL</name>
<dbReference type="OrthoDB" id="3262412at2759"/>
<dbReference type="AlphaFoldDB" id="A0A165L8T7"/>
<evidence type="ECO:0000313" key="1">
    <source>
        <dbReference type="EMBL" id="KZV97524.1"/>
    </source>
</evidence>